<reference evidence="4" key="1">
    <citation type="journal article" date="2020" name="mSystems">
        <title>Genome- and Community-Level Interaction Insights into Carbon Utilization and Element Cycling Functions of Hydrothermarchaeota in Hydrothermal Sediment.</title>
        <authorList>
            <person name="Zhou Z."/>
            <person name="Liu Y."/>
            <person name="Xu W."/>
            <person name="Pan J."/>
            <person name="Luo Z.H."/>
            <person name="Li M."/>
        </authorList>
    </citation>
    <scope>NUCLEOTIDE SEQUENCE [LARGE SCALE GENOMIC DNA]</scope>
    <source>
        <strain evidence="4">HyVt-523</strain>
    </source>
</reference>
<sequence>GVTSYQEEEARGVWQAGNAAFMRNWPYAYSLGNSADSPIKGKFDVTVLPKGGPNGQHAATLGGWQLAVSRFSKHPKEAVDLIVYLTGYAEQKRRAIKGSFLPTRPALYKDADVLAANPFMGKLYDVFVNAVPRPSAQTKQKYNQVSSAFWTAVHNVLVGQTDATTSLRMLEQQLKRIKGKGW</sequence>
<dbReference type="InterPro" id="IPR006059">
    <property type="entry name" value="SBP"/>
</dbReference>
<dbReference type="SUPFAM" id="SSF53850">
    <property type="entry name" value="Periplasmic binding protein-like II"/>
    <property type="match status" value="1"/>
</dbReference>
<evidence type="ECO:0000313" key="4">
    <source>
        <dbReference type="EMBL" id="HHO58455.1"/>
    </source>
</evidence>
<dbReference type="GO" id="GO:0042956">
    <property type="term" value="P:maltodextrin transmembrane transport"/>
    <property type="evidence" value="ECO:0007669"/>
    <property type="project" value="TreeGrafter"/>
</dbReference>
<dbReference type="PANTHER" id="PTHR30061">
    <property type="entry name" value="MALTOSE-BINDING PERIPLASMIC PROTEIN"/>
    <property type="match status" value="1"/>
</dbReference>
<keyword evidence="2" id="KW-0813">Transport</keyword>
<dbReference type="EMBL" id="DRNZ01000288">
    <property type="protein sequence ID" value="HHO58455.1"/>
    <property type="molecule type" value="Genomic_DNA"/>
</dbReference>
<comment type="caution">
    <text evidence="4">The sequence shown here is derived from an EMBL/GenBank/DDBJ whole genome shotgun (WGS) entry which is preliminary data.</text>
</comment>
<evidence type="ECO:0000256" key="1">
    <source>
        <dbReference type="ARBA" id="ARBA00008520"/>
    </source>
</evidence>
<keyword evidence="3" id="KW-0732">Signal</keyword>
<dbReference type="AlphaFoldDB" id="A0A7C5WTB4"/>
<feature type="non-terminal residue" evidence="4">
    <location>
        <position position="1"/>
    </location>
</feature>
<accession>A0A7C5WTB4</accession>
<organism evidence="4">
    <name type="scientific">Oceanithermus profundus</name>
    <dbReference type="NCBI Taxonomy" id="187137"/>
    <lineage>
        <taxon>Bacteria</taxon>
        <taxon>Thermotogati</taxon>
        <taxon>Deinococcota</taxon>
        <taxon>Deinococci</taxon>
        <taxon>Thermales</taxon>
        <taxon>Thermaceae</taxon>
        <taxon>Oceanithermus</taxon>
    </lineage>
</organism>
<name>A0A7C5WTB4_9DEIN</name>
<gene>
    <name evidence="4" type="ORF">ENJ85_04685</name>
</gene>
<dbReference type="GO" id="GO:1901982">
    <property type="term" value="F:maltose binding"/>
    <property type="evidence" value="ECO:0007669"/>
    <property type="project" value="TreeGrafter"/>
</dbReference>
<dbReference type="GO" id="GO:0015768">
    <property type="term" value="P:maltose transport"/>
    <property type="evidence" value="ECO:0007669"/>
    <property type="project" value="TreeGrafter"/>
</dbReference>
<proteinExistence type="inferred from homology"/>
<dbReference type="GO" id="GO:0055052">
    <property type="term" value="C:ATP-binding cassette (ABC) transporter complex, substrate-binding subunit-containing"/>
    <property type="evidence" value="ECO:0007669"/>
    <property type="project" value="TreeGrafter"/>
</dbReference>
<dbReference type="PANTHER" id="PTHR30061:SF50">
    <property type="entry name" value="MALTOSE_MALTODEXTRIN-BINDING PERIPLASMIC PROTEIN"/>
    <property type="match status" value="1"/>
</dbReference>
<evidence type="ECO:0000256" key="3">
    <source>
        <dbReference type="ARBA" id="ARBA00022729"/>
    </source>
</evidence>
<dbReference type="Gene3D" id="3.40.190.10">
    <property type="entry name" value="Periplasmic binding protein-like II"/>
    <property type="match status" value="2"/>
</dbReference>
<comment type="similarity">
    <text evidence="1">Belongs to the bacterial solute-binding protein 1 family.</text>
</comment>
<dbReference type="Pfam" id="PF01547">
    <property type="entry name" value="SBP_bac_1"/>
    <property type="match status" value="1"/>
</dbReference>
<protein>
    <submittedName>
        <fullName evidence="4">Extracellular solute-binding protein</fullName>
    </submittedName>
</protein>
<dbReference type="Proteomes" id="UP000886105">
    <property type="component" value="Unassembled WGS sequence"/>
</dbReference>
<evidence type="ECO:0000256" key="2">
    <source>
        <dbReference type="ARBA" id="ARBA00022448"/>
    </source>
</evidence>